<sequence length="228" mass="24712">MMSEKRNYGQFCGLAAALDVVGERWTLLIIRELLVGPARFSEIADNLPGIGPNLLTERLRSLTESGVIETAPVPGDGRGRRYLLTPFGAALLHPLLHLARWGMHLLTEDDAAAGTTRSSWGFLAVQAMIDPDQVPTVDESYEFRVDDEVFHLEVRNGTATAKRGAAEDPVLVATTDASTFVRIGAQMLAPFDAVVAGELKINGDSRAVQRCTRLIGLSNTPTPMRETA</sequence>
<dbReference type="Pfam" id="PF01638">
    <property type="entry name" value="HxlR"/>
    <property type="match status" value="1"/>
</dbReference>
<keyword evidence="6" id="KW-1185">Reference proteome</keyword>
<evidence type="ECO:0000256" key="2">
    <source>
        <dbReference type="ARBA" id="ARBA00023125"/>
    </source>
</evidence>
<evidence type="ECO:0000313" key="6">
    <source>
        <dbReference type="Proteomes" id="UP000545493"/>
    </source>
</evidence>
<reference evidence="5 6" key="1">
    <citation type="submission" date="2020-03" db="EMBL/GenBank/DDBJ databases">
        <title>Sequencing the genomes of 1000 actinobacteria strains.</title>
        <authorList>
            <person name="Klenk H.-P."/>
        </authorList>
    </citation>
    <scope>NUCLEOTIDE SEQUENCE [LARGE SCALE GENOMIC DNA]</scope>
    <source>
        <strain evidence="5 6">DSM 45685</strain>
    </source>
</reference>
<keyword evidence="2 5" id="KW-0238">DNA-binding</keyword>
<dbReference type="Gene3D" id="3.30.1050.10">
    <property type="entry name" value="SCP2 sterol-binding domain"/>
    <property type="match status" value="1"/>
</dbReference>
<dbReference type="SUPFAM" id="SSF55718">
    <property type="entry name" value="SCP-like"/>
    <property type="match status" value="1"/>
</dbReference>
<dbReference type="InterPro" id="IPR011991">
    <property type="entry name" value="ArsR-like_HTH"/>
</dbReference>
<dbReference type="RefSeq" id="WP_243852280.1">
    <property type="nucleotide sequence ID" value="NZ_JAAOYM010000001.1"/>
</dbReference>
<name>A0A7X5ZS72_9PSEU</name>
<proteinExistence type="predicted"/>
<accession>A0A7X5ZS72</accession>
<dbReference type="AlphaFoldDB" id="A0A7X5ZS72"/>
<dbReference type="PANTHER" id="PTHR33204">
    <property type="entry name" value="TRANSCRIPTIONAL REGULATOR, MARR FAMILY"/>
    <property type="match status" value="1"/>
</dbReference>
<evidence type="ECO:0000256" key="1">
    <source>
        <dbReference type="ARBA" id="ARBA00023015"/>
    </source>
</evidence>
<keyword evidence="3" id="KW-0804">Transcription</keyword>
<dbReference type="PROSITE" id="PS51118">
    <property type="entry name" value="HTH_HXLR"/>
    <property type="match status" value="1"/>
</dbReference>
<feature type="domain" description="HTH hxlR-type" evidence="4">
    <location>
        <begin position="12"/>
        <end position="110"/>
    </location>
</feature>
<dbReference type="InterPro" id="IPR036388">
    <property type="entry name" value="WH-like_DNA-bd_sf"/>
</dbReference>
<dbReference type="Proteomes" id="UP000545493">
    <property type="component" value="Unassembled WGS sequence"/>
</dbReference>
<dbReference type="InterPro" id="IPR036390">
    <property type="entry name" value="WH_DNA-bd_sf"/>
</dbReference>
<dbReference type="PANTHER" id="PTHR33204:SF18">
    <property type="entry name" value="TRANSCRIPTIONAL REGULATORY PROTEIN"/>
    <property type="match status" value="1"/>
</dbReference>
<dbReference type="CDD" id="cd00090">
    <property type="entry name" value="HTH_ARSR"/>
    <property type="match status" value="1"/>
</dbReference>
<evidence type="ECO:0000313" key="5">
    <source>
        <dbReference type="EMBL" id="NIJ13045.1"/>
    </source>
</evidence>
<dbReference type="GO" id="GO:0003677">
    <property type="term" value="F:DNA binding"/>
    <property type="evidence" value="ECO:0007669"/>
    <property type="project" value="UniProtKB-KW"/>
</dbReference>
<comment type="caution">
    <text evidence="5">The sequence shown here is derived from an EMBL/GenBank/DDBJ whole genome shotgun (WGS) entry which is preliminary data.</text>
</comment>
<evidence type="ECO:0000259" key="4">
    <source>
        <dbReference type="PROSITE" id="PS51118"/>
    </source>
</evidence>
<dbReference type="InterPro" id="IPR029229">
    <property type="entry name" value="Alkyl_sulf_C"/>
</dbReference>
<keyword evidence="1" id="KW-0805">Transcription regulation</keyword>
<gene>
    <name evidence="5" type="ORF">FHU38_003389</name>
</gene>
<dbReference type="InterPro" id="IPR002577">
    <property type="entry name" value="HTH_HxlR"/>
</dbReference>
<organism evidence="5 6">
    <name type="scientific">Saccharomonospora amisosensis</name>
    <dbReference type="NCBI Taxonomy" id="1128677"/>
    <lineage>
        <taxon>Bacteria</taxon>
        <taxon>Bacillati</taxon>
        <taxon>Actinomycetota</taxon>
        <taxon>Actinomycetes</taxon>
        <taxon>Pseudonocardiales</taxon>
        <taxon>Pseudonocardiaceae</taxon>
        <taxon>Saccharomonospora</taxon>
    </lineage>
</organism>
<dbReference type="Gene3D" id="1.10.10.10">
    <property type="entry name" value="Winged helix-like DNA-binding domain superfamily/Winged helix DNA-binding domain"/>
    <property type="match status" value="1"/>
</dbReference>
<evidence type="ECO:0000256" key="3">
    <source>
        <dbReference type="ARBA" id="ARBA00023163"/>
    </source>
</evidence>
<dbReference type="EMBL" id="JAAOYM010000001">
    <property type="protein sequence ID" value="NIJ13045.1"/>
    <property type="molecule type" value="Genomic_DNA"/>
</dbReference>
<dbReference type="SUPFAM" id="SSF46785">
    <property type="entry name" value="Winged helix' DNA-binding domain"/>
    <property type="match status" value="1"/>
</dbReference>
<dbReference type="Pfam" id="PF14864">
    <property type="entry name" value="Alkyl_sulf_C"/>
    <property type="match status" value="1"/>
</dbReference>
<protein>
    <submittedName>
        <fullName evidence="5">DNA-binding HxlR family transcriptional regulator</fullName>
    </submittedName>
</protein>
<dbReference type="InterPro" id="IPR036527">
    <property type="entry name" value="SCP2_sterol-bd_dom_sf"/>
</dbReference>